<dbReference type="Proteomes" id="UP000050975">
    <property type="component" value="Unassembled WGS sequence"/>
</dbReference>
<dbReference type="InterPro" id="IPR042099">
    <property type="entry name" value="ANL_N_sf"/>
</dbReference>
<dbReference type="EMBL" id="LJVE01000040">
    <property type="protein sequence ID" value="KPL14657.1"/>
    <property type="molecule type" value="Genomic_DNA"/>
</dbReference>
<proteinExistence type="predicted"/>
<dbReference type="PANTHER" id="PTHR36932">
    <property type="entry name" value="CAPSULAR POLYSACCHARIDE BIOSYNTHESIS PROTEIN"/>
    <property type="match status" value="1"/>
</dbReference>
<name>A0A0S8JXS9_UNCW3</name>
<accession>A0A0S8JXS9</accession>
<sequence>MNMYIAGLKTYFRLMGNLKKPLDELRERQWQVFCDLVRFAYEHVPLYRDLYNHAGFLPESLKNPSDITRVPSTSKEMFQQAEPQQCIARGNQLERLVSKRTSGSSGFPLIVYFTPEDRIYRTILHLRILFANGMGFRDRMVQICDKRHVPDFRYKFQKFGFLPKDFIYCADRAEHLADALTAMNPAVIYSYTSSLVLIAHEVKKRGTCPIQPKLIFTTGELMNPCDREDIEQAFSVPPHDIYGIVEMGDVAWQCSELNGYHVNIDSCLAEVLVNGRPAEAGESGRLVITNLHSRAMPFIRYEVGDVMTVPHDAPCSCGCNFPRINIIQGRQDDWLHALDGRRISPLDITIARVAGVQQYRIIQKSYDYLIIEVVPGLNFGTETVQGVEQHLREIVGTGVHVEVRKVDEIPRRSGKIRSVFCEIKQPIHE</sequence>
<dbReference type="SUPFAM" id="SSF56801">
    <property type="entry name" value="Acetyl-CoA synthetase-like"/>
    <property type="match status" value="1"/>
</dbReference>
<dbReference type="PANTHER" id="PTHR36932:SF1">
    <property type="entry name" value="CAPSULAR POLYSACCHARIDE BIOSYNTHESIS PROTEIN"/>
    <property type="match status" value="1"/>
</dbReference>
<dbReference type="Gene3D" id="3.40.50.12780">
    <property type="entry name" value="N-terminal domain of ligase-like"/>
    <property type="match status" value="1"/>
</dbReference>
<dbReference type="InterPro" id="IPR053158">
    <property type="entry name" value="CapK_Type1_Caps_Biosynth"/>
</dbReference>
<gene>
    <name evidence="1" type="ORF">AMJ74_02945</name>
</gene>
<evidence type="ECO:0000313" key="1">
    <source>
        <dbReference type="EMBL" id="KPL14657.1"/>
    </source>
</evidence>
<protein>
    <recommendedName>
        <fullName evidence="3">AMP-dependent synthetase/ligase domain-containing protein</fullName>
    </recommendedName>
</protein>
<comment type="caution">
    <text evidence="1">The sequence shown here is derived from an EMBL/GenBank/DDBJ whole genome shotgun (WGS) entry which is preliminary data.</text>
</comment>
<evidence type="ECO:0000313" key="2">
    <source>
        <dbReference type="Proteomes" id="UP000050975"/>
    </source>
</evidence>
<reference evidence="1 2" key="1">
    <citation type="journal article" date="2015" name="Microbiome">
        <title>Genomic resolution of linkages in carbon, nitrogen, and sulfur cycling among widespread estuary sediment bacteria.</title>
        <authorList>
            <person name="Baker B.J."/>
            <person name="Lazar C.S."/>
            <person name="Teske A.P."/>
            <person name="Dick G.J."/>
        </authorList>
    </citation>
    <scope>NUCLEOTIDE SEQUENCE [LARGE SCALE GENOMIC DNA]</scope>
    <source>
        <strain evidence="1">SM1_77</strain>
    </source>
</reference>
<evidence type="ECO:0008006" key="3">
    <source>
        <dbReference type="Google" id="ProtNLM"/>
    </source>
</evidence>
<dbReference type="AlphaFoldDB" id="A0A0S8JXS9"/>
<organism evidence="1 2">
    <name type="scientific">candidate division WOR_3 bacterium SM1_77</name>
    <dbReference type="NCBI Taxonomy" id="1703778"/>
    <lineage>
        <taxon>Bacteria</taxon>
        <taxon>Bacteria division WOR-3</taxon>
    </lineage>
</organism>